<dbReference type="EMBL" id="JBHUEQ010000015">
    <property type="protein sequence ID" value="MFD1745510.1"/>
    <property type="molecule type" value="Genomic_DNA"/>
</dbReference>
<name>A0ABW4M2I5_9HYPH</name>
<sequence>MFWRKPSVIVFDSLVLGADANLTAEAGAGGTMRKLVTLLILGLSTGLSGCVTQETRRGFSLQTLPGDLRCKVLAYDGEIVIRQNKANGNRSVWGLGKCPRTLPGTEDAKIWRQERITIPVPHVALIQTRRNKQGIVQTISVRRNYNIRRLDRFAYVWVKHPQVQ</sequence>
<dbReference type="Proteomes" id="UP001597322">
    <property type="component" value="Unassembled WGS sequence"/>
</dbReference>
<proteinExistence type="predicted"/>
<reference evidence="2" key="1">
    <citation type="journal article" date="2019" name="Int. J. Syst. Evol. Microbiol.">
        <title>The Global Catalogue of Microorganisms (GCM) 10K type strain sequencing project: providing services to taxonomists for standard genome sequencing and annotation.</title>
        <authorList>
            <consortium name="The Broad Institute Genomics Platform"/>
            <consortium name="The Broad Institute Genome Sequencing Center for Infectious Disease"/>
            <person name="Wu L."/>
            <person name="Ma J."/>
        </authorList>
    </citation>
    <scope>NUCLEOTIDE SEQUENCE [LARGE SCALE GENOMIC DNA]</scope>
    <source>
        <strain evidence="2">CG52</strain>
    </source>
</reference>
<gene>
    <name evidence="1" type="ORF">ACFSE1_08575</name>
</gene>
<evidence type="ECO:0000313" key="2">
    <source>
        <dbReference type="Proteomes" id="UP001597322"/>
    </source>
</evidence>
<comment type="caution">
    <text evidence="1">The sequence shown here is derived from an EMBL/GenBank/DDBJ whole genome shotgun (WGS) entry which is preliminary data.</text>
</comment>
<accession>A0ABW4M2I5</accession>
<organism evidence="1 2">
    <name type="scientific">Rhizobium helianthi</name>
    <dbReference type="NCBI Taxonomy" id="1132695"/>
    <lineage>
        <taxon>Bacteria</taxon>
        <taxon>Pseudomonadati</taxon>
        <taxon>Pseudomonadota</taxon>
        <taxon>Alphaproteobacteria</taxon>
        <taxon>Hyphomicrobiales</taxon>
        <taxon>Rhizobiaceae</taxon>
        <taxon>Rhizobium/Agrobacterium group</taxon>
        <taxon>Rhizobium</taxon>
    </lineage>
</organism>
<keyword evidence="2" id="KW-1185">Reference proteome</keyword>
<evidence type="ECO:0000313" key="1">
    <source>
        <dbReference type="EMBL" id="MFD1745510.1"/>
    </source>
</evidence>
<evidence type="ECO:0008006" key="3">
    <source>
        <dbReference type="Google" id="ProtNLM"/>
    </source>
</evidence>
<dbReference type="RefSeq" id="WP_377399305.1">
    <property type="nucleotide sequence ID" value="NZ_JBHUEQ010000015.1"/>
</dbReference>
<protein>
    <recommendedName>
        <fullName evidence="3">Lipoprotein</fullName>
    </recommendedName>
</protein>